<proteinExistence type="predicted"/>
<dbReference type="EMBL" id="CAMKVN010001095">
    <property type="protein sequence ID" value="CAI2173650.1"/>
    <property type="molecule type" value="Genomic_DNA"/>
</dbReference>
<dbReference type="Proteomes" id="UP001153678">
    <property type="component" value="Unassembled WGS sequence"/>
</dbReference>
<keyword evidence="3" id="KW-1185">Reference proteome</keyword>
<feature type="region of interest" description="Disordered" evidence="1">
    <location>
        <begin position="148"/>
        <end position="172"/>
    </location>
</feature>
<name>A0A9W4SM55_9GLOM</name>
<evidence type="ECO:0000313" key="2">
    <source>
        <dbReference type="EMBL" id="CAI2173650.1"/>
    </source>
</evidence>
<sequence>MLITTINRSEFEIFHSLDFHKKKIFDLDNFEQELVFILENGTEPTPVRAIRRPEPQLHAPVHVPFPPAINAADLIRTNKSGSLLARCTNKFLIYRNEFAKEVRTQGHNLSMSEVSCLAAQAWKQEPNYVIRKYADIAHEVKWLHKQLSRSNSRNRRRISSDSSSRPAPSVDEQTIYTTQQKGANLLTQQFPTEMLRLNDLQYQQQTFQQQHNDMSPLISPLSPLTPTMFSPSFMYQPRLPEVVTSDITVPSNEMMFSPPLMDAAYKIPVGYCNETFTMSPNWIYGNQQYQQPYLHNSACATRKSYVINLRKGSNSDNGFMTEI</sequence>
<dbReference type="InterPro" id="IPR036910">
    <property type="entry name" value="HMG_box_dom_sf"/>
</dbReference>
<dbReference type="SUPFAM" id="SSF47095">
    <property type="entry name" value="HMG-box"/>
    <property type="match status" value="1"/>
</dbReference>
<protein>
    <submittedName>
        <fullName evidence="2">13444_t:CDS:1</fullName>
    </submittedName>
</protein>
<comment type="caution">
    <text evidence="2">The sequence shown here is derived from an EMBL/GenBank/DDBJ whole genome shotgun (WGS) entry which is preliminary data.</text>
</comment>
<evidence type="ECO:0000313" key="3">
    <source>
        <dbReference type="Proteomes" id="UP001153678"/>
    </source>
</evidence>
<dbReference type="OrthoDB" id="6247875at2759"/>
<gene>
    <name evidence="2" type="ORF">FWILDA_LOCUS6192</name>
</gene>
<organism evidence="2 3">
    <name type="scientific">Funneliformis geosporum</name>
    <dbReference type="NCBI Taxonomy" id="1117311"/>
    <lineage>
        <taxon>Eukaryota</taxon>
        <taxon>Fungi</taxon>
        <taxon>Fungi incertae sedis</taxon>
        <taxon>Mucoromycota</taxon>
        <taxon>Glomeromycotina</taxon>
        <taxon>Glomeromycetes</taxon>
        <taxon>Glomerales</taxon>
        <taxon>Glomeraceae</taxon>
        <taxon>Funneliformis</taxon>
    </lineage>
</organism>
<evidence type="ECO:0000256" key="1">
    <source>
        <dbReference type="SAM" id="MobiDB-lite"/>
    </source>
</evidence>
<dbReference type="AlphaFoldDB" id="A0A9W4SM55"/>
<accession>A0A9W4SM55</accession>
<dbReference type="Gene3D" id="1.10.30.10">
    <property type="entry name" value="High mobility group box domain"/>
    <property type="match status" value="1"/>
</dbReference>
<feature type="compositionally biased region" description="Basic residues" evidence="1">
    <location>
        <begin position="148"/>
        <end position="157"/>
    </location>
</feature>
<reference evidence="2" key="1">
    <citation type="submission" date="2022-08" db="EMBL/GenBank/DDBJ databases">
        <authorList>
            <person name="Kallberg Y."/>
            <person name="Tangrot J."/>
            <person name="Rosling A."/>
        </authorList>
    </citation>
    <scope>NUCLEOTIDE SEQUENCE</scope>
    <source>
        <strain evidence="2">Wild A</strain>
    </source>
</reference>